<gene>
    <name evidence="1" type="ORF">GJV77_12645</name>
</gene>
<reference evidence="1 2" key="1">
    <citation type="journal article" date="2006" name="Int. J. Syst. Evol. Microbiol.">
        <title>Myroides pelagicus sp. nov., isolated from seawater in Thailand.</title>
        <authorList>
            <person name="Yoon J."/>
            <person name="Maneerat S."/>
            <person name="Kawai F."/>
            <person name="Yokota A."/>
        </authorList>
    </citation>
    <scope>NUCLEOTIDE SEQUENCE [LARGE SCALE GENOMIC DNA]</scope>
    <source>
        <strain evidence="1 2">SM1T</strain>
    </source>
</reference>
<organism evidence="1 2">
    <name type="scientific">Myroides pelagicus</name>
    <dbReference type="NCBI Taxonomy" id="270914"/>
    <lineage>
        <taxon>Bacteria</taxon>
        <taxon>Pseudomonadati</taxon>
        <taxon>Bacteroidota</taxon>
        <taxon>Flavobacteriia</taxon>
        <taxon>Flavobacteriales</taxon>
        <taxon>Flavobacteriaceae</taxon>
        <taxon>Myroides</taxon>
    </lineage>
</organism>
<dbReference type="EMBL" id="WMJY01000038">
    <property type="protein sequence ID" value="MTH30736.1"/>
    <property type="molecule type" value="Genomic_DNA"/>
</dbReference>
<dbReference type="Proteomes" id="UP000488936">
    <property type="component" value="Unassembled WGS sequence"/>
</dbReference>
<proteinExistence type="predicted"/>
<sequence>MKNFIIVLCIAGISFMGVGCSNDDCAGNATDPGELKEILLEVSNSSISVGESVTFSAKIEGKTLEGVKFYISNLEVTNPYTFNEAGIFVVFAKKKDIKTV</sequence>
<protein>
    <submittedName>
        <fullName evidence="1">Uncharacterized protein</fullName>
    </submittedName>
</protein>
<dbReference type="AlphaFoldDB" id="A0A7K1GPG6"/>
<evidence type="ECO:0000313" key="1">
    <source>
        <dbReference type="EMBL" id="MTH30736.1"/>
    </source>
</evidence>
<accession>A0A7K1GPG6</accession>
<dbReference type="OrthoDB" id="1444286at2"/>
<dbReference type="RefSeq" id="WP_155036712.1">
    <property type="nucleotide sequence ID" value="NZ_JAYMMG010000038.1"/>
</dbReference>
<comment type="caution">
    <text evidence="1">The sequence shown here is derived from an EMBL/GenBank/DDBJ whole genome shotgun (WGS) entry which is preliminary data.</text>
</comment>
<name>A0A7K1GPG6_9FLAO</name>
<evidence type="ECO:0000313" key="2">
    <source>
        <dbReference type="Proteomes" id="UP000488936"/>
    </source>
</evidence>
<dbReference type="PROSITE" id="PS51257">
    <property type="entry name" value="PROKAR_LIPOPROTEIN"/>
    <property type="match status" value="1"/>
</dbReference>
<keyword evidence="2" id="KW-1185">Reference proteome</keyword>